<evidence type="ECO:0000256" key="6">
    <source>
        <dbReference type="PROSITE-ProRule" id="PRU00076"/>
    </source>
</evidence>
<evidence type="ECO:0000313" key="11">
    <source>
        <dbReference type="Proteomes" id="UP000827092"/>
    </source>
</evidence>
<feature type="domain" description="EGF-like" evidence="9">
    <location>
        <begin position="173"/>
        <end position="210"/>
    </location>
</feature>
<evidence type="ECO:0000256" key="4">
    <source>
        <dbReference type="ARBA" id="ARBA00023157"/>
    </source>
</evidence>
<keyword evidence="5" id="KW-0325">Glycoprotein</keyword>
<keyword evidence="4" id="KW-1015">Disulfide bond</keyword>
<dbReference type="PROSITE" id="PS00010">
    <property type="entry name" value="ASX_HYDROXYL"/>
    <property type="match status" value="2"/>
</dbReference>
<keyword evidence="3" id="KW-0677">Repeat</keyword>
<dbReference type="Proteomes" id="UP000827092">
    <property type="component" value="Unassembled WGS sequence"/>
</dbReference>
<dbReference type="InterPro" id="IPR000742">
    <property type="entry name" value="EGF"/>
</dbReference>
<organism evidence="10 11">
    <name type="scientific">Oedothorax gibbosus</name>
    <dbReference type="NCBI Taxonomy" id="931172"/>
    <lineage>
        <taxon>Eukaryota</taxon>
        <taxon>Metazoa</taxon>
        <taxon>Ecdysozoa</taxon>
        <taxon>Arthropoda</taxon>
        <taxon>Chelicerata</taxon>
        <taxon>Arachnida</taxon>
        <taxon>Araneae</taxon>
        <taxon>Araneomorphae</taxon>
        <taxon>Entelegynae</taxon>
        <taxon>Araneoidea</taxon>
        <taxon>Linyphiidae</taxon>
        <taxon>Erigoninae</taxon>
        <taxon>Oedothorax</taxon>
    </lineage>
</organism>
<feature type="signal peptide" evidence="8">
    <location>
        <begin position="1"/>
        <end position="23"/>
    </location>
</feature>
<dbReference type="GO" id="GO:0005615">
    <property type="term" value="C:extracellular space"/>
    <property type="evidence" value="ECO:0007669"/>
    <property type="project" value="TreeGrafter"/>
</dbReference>
<dbReference type="InterPro" id="IPR001881">
    <property type="entry name" value="EGF-like_Ca-bd_dom"/>
</dbReference>
<reference evidence="10 11" key="1">
    <citation type="journal article" date="2022" name="Nat. Ecol. Evol.">
        <title>A masculinizing supergene underlies an exaggerated male reproductive morph in a spider.</title>
        <authorList>
            <person name="Hendrickx F."/>
            <person name="De Corte Z."/>
            <person name="Sonet G."/>
            <person name="Van Belleghem S.M."/>
            <person name="Kostlbacher S."/>
            <person name="Vangestel C."/>
        </authorList>
    </citation>
    <scope>NUCLEOTIDE SEQUENCE [LARGE SCALE GENOMIC DNA]</scope>
    <source>
        <strain evidence="10">W744_W776</strain>
    </source>
</reference>
<dbReference type="PANTHER" id="PTHR24042">
    <property type="entry name" value="NEL HOMOLOG"/>
    <property type="match status" value="1"/>
</dbReference>
<comment type="caution">
    <text evidence="10">The sequence shown here is derived from an EMBL/GenBank/DDBJ whole genome shotgun (WGS) entry which is preliminary data.</text>
</comment>
<evidence type="ECO:0000313" key="10">
    <source>
        <dbReference type="EMBL" id="KAG8188090.1"/>
    </source>
</evidence>
<keyword evidence="11" id="KW-1185">Reference proteome</keyword>
<dbReference type="SUPFAM" id="SSF57184">
    <property type="entry name" value="Growth factor receptor domain"/>
    <property type="match status" value="1"/>
</dbReference>
<dbReference type="InterPro" id="IPR049883">
    <property type="entry name" value="NOTCH1_EGF-like"/>
</dbReference>
<evidence type="ECO:0000256" key="5">
    <source>
        <dbReference type="ARBA" id="ARBA00023180"/>
    </source>
</evidence>
<feature type="transmembrane region" description="Helical" evidence="7">
    <location>
        <begin position="280"/>
        <end position="301"/>
    </location>
</feature>
<evidence type="ECO:0000256" key="7">
    <source>
        <dbReference type="SAM" id="Phobius"/>
    </source>
</evidence>
<dbReference type="InterPro" id="IPR018097">
    <property type="entry name" value="EGF_Ca-bd_CS"/>
</dbReference>
<dbReference type="SMART" id="SM00179">
    <property type="entry name" value="EGF_CA"/>
    <property type="match status" value="2"/>
</dbReference>
<dbReference type="EMBL" id="JAFNEN010000249">
    <property type="protein sequence ID" value="KAG8188090.1"/>
    <property type="molecule type" value="Genomic_DNA"/>
</dbReference>
<dbReference type="CDD" id="cd00054">
    <property type="entry name" value="EGF_CA"/>
    <property type="match status" value="2"/>
</dbReference>
<evidence type="ECO:0000256" key="2">
    <source>
        <dbReference type="ARBA" id="ARBA00022729"/>
    </source>
</evidence>
<evidence type="ECO:0000256" key="3">
    <source>
        <dbReference type="ARBA" id="ARBA00022737"/>
    </source>
</evidence>
<name>A0AAV6UX59_9ARAC</name>
<protein>
    <recommendedName>
        <fullName evidence="9">EGF-like domain-containing protein</fullName>
    </recommendedName>
</protein>
<comment type="caution">
    <text evidence="6">Lacks conserved residue(s) required for the propagation of feature annotation.</text>
</comment>
<dbReference type="InterPro" id="IPR051586">
    <property type="entry name" value="PKC-binding_NELL"/>
</dbReference>
<dbReference type="SMART" id="SM00181">
    <property type="entry name" value="EGF"/>
    <property type="match status" value="2"/>
</dbReference>
<dbReference type="PROSITE" id="PS50026">
    <property type="entry name" value="EGF_3"/>
    <property type="match status" value="2"/>
</dbReference>
<keyword evidence="7" id="KW-0812">Transmembrane</keyword>
<dbReference type="SUPFAM" id="SSF57196">
    <property type="entry name" value="EGF/Laminin"/>
    <property type="match status" value="1"/>
</dbReference>
<evidence type="ECO:0000256" key="1">
    <source>
        <dbReference type="ARBA" id="ARBA00022536"/>
    </source>
</evidence>
<keyword evidence="1 6" id="KW-0245">EGF-like domain</keyword>
<accession>A0AAV6UX59</accession>
<sequence length="305" mass="33560">MNQSSDLYVGFTLLCLLIAVIECETSKFGKENIMNSPIPEIIMDAKMNANTSVFPNGSEKIIPTHAPKECNCGLHGNCFLEEVSGFLRKECDCFSGYAEFGGLCVDCSCGMNGNCTINHRGLKVCNCEFGYGAVLGTCTPCGCGPEDGCSFDKETNRCQCLRGFEDVDGLCKDINECLVPNVCPKYSTCFNFPGTYTCICKNGFRQPPGEFNPHKDLCQDIDECLEQDKPCLYETTMCVNIPGSYRCDCKPDYRPLVDAGPDMPTKYNDCIEDTSNSKTIARAVEGLCGTILIALLILILYRSRR</sequence>
<proteinExistence type="predicted"/>
<keyword evidence="7" id="KW-1133">Transmembrane helix</keyword>
<dbReference type="PROSITE" id="PS01187">
    <property type="entry name" value="EGF_CA"/>
    <property type="match status" value="2"/>
</dbReference>
<dbReference type="PANTHER" id="PTHR24042:SF5">
    <property type="entry name" value="EGF-LIKE CALCIUM-BINDING DOMAIN-CONTAINING PROTEIN"/>
    <property type="match status" value="1"/>
</dbReference>
<gene>
    <name evidence="10" type="ORF">JTE90_002446</name>
</gene>
<feature type="domain" description="EGF-like" evidence="9">
    <location>
        <begin position="220"/>
        <end position="259"/>
    </location>
</feature>
<dbReference type="Pfam" id="PF07645">
    <property type="entry name" value="EGF_CA"/>
    <property type="match status" value="2"/>
</dbReference>
<dbReference type="Gene3D" id="2.10.25.10">
    <property type="entry name" value="Laminin"/>
    <property type="match status" value="2"/>
</dbReference>
<feature type="chain" id="PRO_5043989335" description="EGF-like domain-containing protein" evidence="8">
    <location>
        <begin position="24"/>
        <end position="305"/>
    </location>
</feature>
<evidence type="ECO:0000256" key="8">
    <source>
        <dbReference type="SAM" id="SignalP"/>
    </source>
</evidence>
<dbReference type="AlphaFoldDB" id="A0AAV6UX59"/>
<dbReference type="InterPro" id="IPR000152">
    <property type="entry name" value="EGF-type_Asp/Asn_hydroxyl_site"/>
</dbReference>
<keyword evidence="2 8" id="KW-0732">Signal</keyword>
<dbReference type="GO" id="GO:0008201">
    <property type="term" value="F:heparin binding"/>
    <property type="evidence" value="ECO:0007669"/>
    <property type="project" value="TreeGrafter"/>
</dbReference>
<dbReference type="InterPro" id="IPR009030">
    <property type="entry name" value="Growth_fac_rcpt_cys_sf"/>
</dbReference>
<dbReference type="FunFam" id="2.10.25.10:FF:000038">
    <property type="entry name" value="Fibrillin 2"/>
    <property type="match status" value="2"/>
</dbReference>
<evidence type="ECO:0000259" key="9">
    <source>
        <dbReference type="PROSITE" id="PS50026"/>
    </source>
</evidence>
<keyword evidence="7" id="KW-0472">Membrane</keyword>
<dbReference type="GO" id="GO:0005509">
    <property type="term" value="F:calcium ion binding"/>
    <property type="evidence" value="ECO:0007669"/>
    <property type="project" value="InterPro"/>
</dbReference>